<dbReference type="AlphaFoldDB" id="A0A9E7FTP8"/>
<evidence type="ECO:0000256" key="1">
    <source>
        <dbReference type="SAM" id="MobiDB-lite"/>
    </source>
</evidence>
<dbReference type="Proteomes" id="UP001055439">
    <property type="component" value="Chromosome 5"/>
</dbReference>
<name>A0A9E7FTP8_9LILI</name>
<dbReference type="EMBL" id="CP097507">
    <property type="protein sequence ID" value="URE02791.1"/>
    <property type="molecule type" value="Genomic_DNA"/>
</dbReference>
<dbReference type="SUPFAM" id="SSF50692">
    <property type="entry name" value="ADC-like"/>
    <property type="match status" value="1"/>
</dbReference>
<feature type="compositionally biased region" description="Polar residues" evidence="1">
    <location>
        <begin position="1"/>
        <end position="19"/>
    </location>
</feature>
<keyword evidence="3" id="KW-1185">Reference proteome</keyword>
<dbReference type="InterPro" id="IPR009010">
    <property type="entry name" value="Asp_de-COase-like_dom_sf"/>
</dbReference>
<sequence>MANPGGSSASDPKGKNNTAILEKKSPNRLIVDDAIIDDNSVVSMNLKTMQKLQLFRGDISVSLPSTPRGPPGKGLLSTCYHACLCLSDPSPIIPIRLSPTQLKSVAEAKQSGSEANAAQSRAKANAEAAPSASSSCLSLSLSLASVASFGSLVGPPLPSRFIRIG</sequence>
<organism evidence="2 3">
    <name type="scientific">Musa troglodytarum</name>
    <name type="common">fe'i banana</name>
    <dbReference type="NCBI Taxonomy" id="320322"/>
    <lineage>
        <taxon>Eukaryota</taxon>
        <taxon>Viridiplantae</taxon>
        <taxon>Streptophyta</taxon>
        <taxon>Embryophyta</taxon>
        <taxon>Tracheophyta</taxon>
        <taxon>Spermatophyta</taxon>
        <taxon>Magnoliopsida</taxon>
        <taxon>Liliopsida</taxon>
        <taxon>Zingiberales</taxon>
        <taxon>Musaceae</taxon>
        <taxon>Musa</taxon>
    </lineage>
</organism>
<reference evidence="2" key="1">
    <citation type="submission" date="2022-05" db="EMBL/GenBank/DDBJ databases">
        <title>The Musa troglodytarum L. genome provides insights into the mechanism of non-climacteric behaviour and enrichment of carotenoids.</title>
        <authorList>
            <person name="Wang J."/>
        </authorList>
    </citation>
    <scope>NUCLEOTIDE SEQUENCE</scope>
    <source>
        <tissue evidence="2">Leaf</tissue>
    </source>
</reference>
<feature type="region of interest" description="Disordered" evidence="1">
    <location>
        <begin position="1"/>
        <end position="21"/>
    </location>
</feature>
<dbReference type="OrthoDB" id="608866at2759"/>
<protein>
    <submittedName>
        <fullName evidence="2">SANT</fullName>
    </submittedName>
</protein>
<accession>A0A9E7FTP8</accession>
<proteinExistence type="predicted"/>
<evidence type="ECO:0000313" key="3">
    <source>
        <dbReference type="Proteomes" id="UP001055439"/>
    </source>
</evidence>
<dbReference type="Gene3D" id="2.40.40.20">
    <property type="match status" value="1"/>
</dbReference>
<gene>
    <name evidence="2" type="ORF">MUK42_21379</name>
</gene>
<evidence type="ECO:0000313" key="2">
    <source>
        <dbReference type="EMBL" id="URE02791.1"/>
    </source>
</evidence>